<accession>A0ACC6R1P9</accession>
<dbReference type="EMBL" id="JBAKAX010000004">
    <property type="protein sequence ID" value="MEL0603823.1"/>
    <property type="molecule type" value="Genomic_DNA"/>
</dbReference>
<evidence type="ECO:0000313" key="2">
    <source>
        <dbReference type="Proteomes" id="UP001374952"/>
    </source>
</evidence>
<reference evidence="1" key="1">
    <citation type="submission" date="2024-02" db="EMBL/GenBank/DDBJ databases">
        <title>Bacteria isolated from the canopy kelp, Nereocystis luetkeana.</title>
        <authorList>
            <person name="Pfister C.A."/>
            <person name="Younker I.T."/>
            <person name="Light S.H."/>
        </authorList>
    </citation>
    <scope>NUCLEOTIDE SEQUENCE</scope>
    <source>
        <strain evidence="1">TN.2.01</strain>
    </source>
</reference>
<organism evidence="1 2">
    <name type="scientific">Pseudoalteromonas undina</name>
    <dbReference type="NCBI Taxonomy" id="43660"/>
    <lineage>
        <taxon>Bacteria</taxon>
        <taxon>Pseudomonadati</taxon>
        <taxon>Pseudomonadota</taxon>
        <taxon>Gammaproteobacteria</taxon>
        <taxon>Alteromonadales</taxon>
        <taxon>Pseudoalteromonadaceae</taxon>
        <taxon>Pseudoalteromonas</taxon>
    </lineage>
</organism>
<comment type="caution">
    <text evidence="1">The sequence shown here is derived from an EMBL/GenBank/DDBJ whole genome shotgun (WGS) entry which is preliminary data.</text>
</comment>
<sequence>MKNMDRFSVTEIRAAFIALSKDEELDKRKLRQFIYDELNKLVKKGLLSKSTSENGKESRFKKSPNFHPSKLLVQSDNSGVLDVMNKIRTQLSELNADLLETMGAMDTFINMRQQYPNVASELAEPIRSTREQKYILKGKIAAKEEILKKLKEKSK</sequence>
<name>A0ACC6R1P9_9GAMM</name>
<protein>
    <submittedName>
        <fullName evidence="1">Uncharacterized protein</fullName>
    </submittedName>
</protein>
<gene>
    <name evidence="1" type="ORF">V6250_06565</name>
</gene>
<keyword evidence="2" id="KW-1185">Reference proteome</keyword>
<dbReference type="Proteomes" id="UP001374952">
    <property type="component" value="Unassembled WGS sequence"/>
</dbReference>
<evidence type="ECO:0000313" key="1">
    <source>
        <dbReference type="EMBL" id="MEL0603823.1"/>
    </source>
</evidence>
<proteinExistence type="predicted"/>